<dbReference type="PANTHER" id="PTHR48100">
    <property type="entry name" value="BROAD-SPECIFICITY PHOSPHATASE YOR283W-RELATED"/>
    <property type="match status" value="1"/>
</dbReference>
<dbReference type="EMBL" id="OMOF01000229">
    <property type="protein sequence ID" value="SPF44123.1"/>
    <property type="molecule type" value="Genomic_DNA"/>
</dbReference>
<dbReference type="Proteomes" id="UP000238916">
    <property type="component" value="Unassembled WGS sequence"/>
</dbReference>
<dbReference type="Gene3D" id="3.40.50.1240">
    <property type="entry name" value="Phosphoglycerate mutase-like"/>
    <property type="match status" value="1"/>
</dbReference>
<dbReference type="GO" id="GO:0016791">
    <property type="term" value="F:phosphatase activity"/>
    <property type="evidence" value="ECO:0007669"/>
    <property type="project" value="TreeGrafter"/>
</dbReference>
<organism evidence="2 3">
    <name type="scientific">Candidatus Desulfosporosinus infrequens</name>
    <dbReference type="NCBI Taxonomy" id="2043169"/>
    <lineage>
        <taxon>Bacteria</taxon>
        <taxon>Bacillati</taxon>
        <taxon>Bacillota</taxon>
        <taxon>Clostridia</taxon>
        <taxon>Eubacteriales</taxon>
        <taxon>Desulfitobacteriaceae</taxon>
        <taxon>Desulfosporosinus</taxon>
    </lineage>
</organism>
<reference evidence="3" key="1">
    <citation type="submission" date="2018-02" db="EMBL/GenBank/DDBJ databases">
        <authorList>
            <person name="Hausmann B."/>
        </authorList>
    </citation>
    <scope>NUCLEOTIDE SEQUENCE [LARGE SCALE GENOMIC DNA]</scope>
    <source>
        <strain evidence="3">Peat soil MAG SbF1</strain>
    </source>
</reference>
<dbReference type="SUPFAM" id="SSF53254">
    <property type="entry name" value="Phosphoglycerate mutase-like"/>
    <property type="match status" value="1"/>
</dbReference>
<sequence>MIKNLYLIRHGEAEHLVGEGLTGGWTDSNLTEKGKMQAHETGKRIADLLGRSDLKLYCSDLSRARESAEIIGGYIDANPLPDKALREQNNGDAANLSIDEAMKISFPRSEPVMDWLHYPNAESWRSFNYRVFEFMNSIEHESHETVMVISHRRTIMAIIHWWLEFSEDFIKKVSFDIEPCSVTYLRINKWGEKTISKLNERSQTL</sequence>
<dbReference type="PIRSF" id="PIRSF000709">
    <property type="entry name" value="6PFK_2-Ptase"/>
    <property type="match status" value="1"/>
</dbReference>
<dbReference type="Pfam" id="PF00300">
    <property type="entry name" value="His_Phos_1"/>
    <property type="match status" value="1"/>
</dbReference>
<gene>
    <name evidence="2" type="ORF">SBF1_3040002</name>
</gene>
<name>A0A2U3KWX3_9FIRM</name>
<evidence type="ECO:0000256" key="1">
    <source>
        <dbReference type="PIRSR" id="PIRSR613078-2"/>
    </source>
</evidence>
<dbReference type="GO" id="GO:0005737">
    <property type="term" value="C:cytoplasm"/>
    <property type="evidence" value="ECO:0007669"/>
    <property type="project" value="TreeGrafter"/>
</dbReference>
<feature type="binding site" evidence="1">
    <location>
        <position position="63"/>
    </location>
    <ligand>
        <name>substrate</name>
    </ligand>
</feature>
<evidence type="ECO:0000313" key="2">
    <source>
        <dbReference type="EMBL" id="SPF44123.1"/>
    </source>
</evidence>
<accession>A0A2U3KWX3</accession>
<dbReference type="CDD" id="cd07067">
    <property type="entry name" value="HP_PGM_like"/>
    <property type="match status" value="1"/>
</dbReference>
<evidence type="ECO:0000313" key="3">
    <source>
        <dbReference type="Proteomes" id="UP000238916"/>
    </source>
</evidence>
<dbReference type="InterPro" id="IPR050275">
    <property type="entry name" value="PGM_Phosphatase"/>
</dbReference>
<dbReference type="InterPro" id="IPR013078">
    <property type="entry name" value="His_Pase_superF_clade-1"/>
</dbReference>
<proteinExistence type="predicted"/>
<dbReference type="PANTHER" id="PTHR48100:SF1">
    <property type="entry name" value="HISTIDINE PHOSPHATASE FAMILY PROTEIN-RELATED"/>
    <property type="match status" value="1"/>
</dbReference>
<dbReference type="InterPro" id="IPR029033">
    <property type="entry name" value="His_PPase_superfam"/>
</dbReference>
<protein>
    <submittedName>
        <fullName evidence="2">Phosphoglycerate mutase family protein</fullName>
    </submittedName>
</protein>
<dbReference type="AlphaFoldDB" id="A0A2U3KWX3"/>
<dbReference type="OrthoDB" id="9781415at2"/>
<dbReference type="SMART" id="SM00855">
    <property type="entry name" value="PGAM"/>
    <property type="match status" value="1"/>
</dbReference>